<sequence length="40" mass="4648">MPLMMDFGYKGMDSYHGIHYRDLPMKPIIGQVMDLFNDIG</sequence>
<reference evidence="1" key="1">
    <citation type="submission" date="2019-03" db="EMBL/GenBank/DDBJ databases">
        <authorList>
            <person name="Hao L."/>
        </authorList>
    </citation>
    <scope>NUCLEOTIDE SEQUENCE</scope>
</reference>
<name>A0A485LV75_9ZZZZ</name>
<accession>A0A485LV75</accession>
<protein>
    <submittedName>
        <fullName evidence="1">Uncharacterized protein</fullName>
    </submittedName>
</protein>
<evidence type="ECO:0000313" key="1">
    <source>
        <dbReference type="EMBL" id="VFU12114.1"/>
    </source>
</evidence>
<dbReference type="EMBL" id="CAADRM010000032">
    <property type="protein sequence ID" value="VFU12114.1"/>
    <property type="molecule type" value="Genomic_DNA"/>
</dbReference>
<dbReference type="AlphaFoldDB" id="A0A485LV75"/>
<gene>
    <name evidence="1" type="ORF">SCFA_1270002</name>
</gene>
<organism evidence="1">
    <name type="scientific">anaerobic digester metagenome</name>
    <dbReference type="NCBI Taxonomy" id="1263854"/>
    <lineage>
        <taxon>unclassified sequences</taxon>
        <taxon>metagenomes</taxon>
        <taxon>ecological metagenomes</taxon>
    </lineage>
</organism>
<proteinExistence type="predicted"/>